<dbReference type="SUPFAM" id="SSF54909">
    <property type="entry name" value="Dimeric alpha+beta barrel"/>
    <property type="match status" value="1"/>
</dbReference>
<evidence type="ECO:0000313" key="1">
    <source>
        <dbReference type="EMBL" id="QRF53781.1"/>
    </source>
</evidence>
<protein>
    <recommendedName>
        <fullName evidence="3">Antibiotic biosynthesis monooxygenase</fullName>
    </recommendedName>
</protein>
<evidence type="ECO:0000313" key="2">
    <source>
        <dbReference type="Proteomes" id="UP000596351"/>
    </source>
</evidence>
<evidence type="ECO:0008006" key="3">
    <source>
        <dbReference type="Google" id="ProtNLM"/>
    </source>
</evidence>
<dbReference type="RefSeq" id="WP_203017138.1">
    <property type="nucleotide sequence ID" value="NZ_CP032405.1"/>
</dbReference>
<name>A0ABX7F337_9HYPH</name>
<dbReference type="InterPro" id="IPR011008">
    <property type="entry name" value="Dimeric_a/b-barrel"/>
</dbReference>
<dbReference type="Gene3D" id="3.30.70.100">
    <property type="match status" value="1"/>
</dbReference>
<accession>A0ABX7F337</accession>
<proteinExistence type="predicted"/>
<reference evidence="1 2" key="1">
    <citation type="submission" date="2018-09" db="EMBL/GenBank/DDBJ databases">
        <title>Rhizobium sp. MAE2-X.</title>
        <authorList>
            <person name="Lee Y."/>
            <person name="Jeon C.O."/>
        </authorList>
    </citation>
    <scope>NUCLEOTIDE SEQUENCE [LARGE SCALE GENOMIC DNA]</scope>
    <source>
        <strain evidence="1 2">MAE2-X</strain>
    </source>
</reference>
<organism evidence="1 2">
    <name type="scientific">Rhizobium rosettiformans</name>
    <dbReference type="NCBI Taxonomy" id="1368430"/>
    <lineage>
        <taxon>Bacteria</taxon>
        <taxon>Pseudomonadati</taxon>
        <taxon>Pseudomonadota</taxon>
        <taxon>Alphaproteobacteria</taxon>
        <taxon>Hyphomicrobiales</taxon>
        <taxon>Rhizobiaceae</taxon>
        <taxon>Rhizobium/Agrobacterium group</taxon>
        <taxon>Rhizobium</taxon>
    </lineage>
</organism>
<sequence length="103" mass="11207">MTTNTILEIAVCTVTDKPAAEEARRAAMAAVKTYPGFVSWRPLNSMDQRDMIADLVEWADKQSADAAAAKVQADPAFAPYMAAITGVTLMQHFETQDTIRDNG</sequence>
<dbReference type="Proteomes" id="UP000596351">
    <property type="component" value="Chromosome"/>
</dbReference>
<gene>
    <name evidence="1" type="ORF">D4A92_21160</name>
</gene>
<dbReference type="EMBL" id="CP032405">
    <property type="protein sequence ID" value="QRF53781.1"/>
    <property type="molecule type" value="Genomic_DNA"/>
</dbReference>
<keyword evidence="2" id="KW-1185">Reference proteome</keyword>